<dbReference type="SUPFAM" id="SSF69572">
    <property type="entry name" value="Activating enzymes of the ubiquitin-like proteins"/>
    <property type="match status" value="2"/>
</dbReference>
<dbReference type="SMART" id="SM00985">
    <property type="entry name" value="UBA_e1_C"/>
    <property type="match status" value="1"/>
</dbReference>
<dbReference type="Gene3D" id="3.40.50.720">
    <property type="entry name" value="NAD(P)-binding Rossmann-like Domain"/>
    <property type="match status" value="1"/>
</dbReference>
<dbReference type="Gene3D" id="3.10.290.60">
    <property type="entry name" value="Ubiquitin-activating enzyme E1, UFD domain"/>
    <property type="match status" value="1"/>
</dbReference>
<keyword evidence="3" id="KW-0812">Transmembrane</keyword>
<dbReference type="Pfam" id="PF16191">
    <property type="entry name" value="E1_4HB"/>
    <property type="match status" value="1"/>
</dbReference>
<protein>
    <recommendedName>
        <fullName evidence="4">Ubiquitin-activating enzyme E1 C-terminal domain-containing protein</fullName>
    </recommendedName>
</protein>
<gene>
    <name evidence="5" type="ORF">B0H17DRAFT_1208782</name>
</gene>
<dbReference type="InterPro" id="IPR045886">
    <property type="entry name" value="ThiF/MoeB/HesA"/>
</dbReference>
<dbReference type="Pfam" id="PF20153">
    <property type="entry name" value="DUF6535"/>
    <property type="match status" value="1"/>
</dbReference>
<sequence>MGDVENGYATAHQSDDLEASSAKIWSVYISEAEKYDKALVESWRGDMDGMLIFVRPVNTGSTLSALNLTQAGLFSASLTAFVIESYKTLVPDPNTALLVRISTQLAASTNGTAFEASPTVFVVPVTSVVCNTLWFISLGLSLSCALIATLVEQWARDFIQKTDMRPSPVIRARIFSYLYYGLKRFNMHVLVDLVPLLLHMSLVFFFAGLVAFLLPINRTVMAVAAALLGIVVAVYCTLTLLPLIYFDCPYRTPFSSVLWRINQFWWRISTLTTMHIGRPRENIGQETMVEVMISRATEPSADRNQRDRRSLCWTMKSLVDGIELEPFMDGIPDVLWGPNGRKHKHDHLVRTLLNDPDVRLGDRLLDLMCYADSGLLPTEVELRYKISCLKALWSICLLANTATPLNLPFPGLAQQLAGWGGWPRHSAANPFRGLHKYLGPTRAVLARSMICSFDIRLRDLKHNLQKYDSGGPTVTFDAVRRGLDRILQDSRDFSVLLERSPRDVARLQLISDDAHRLSATIPSDRIHVPSWLEKVGSFITDLEESWNDTQHTILFIFFTDSISTPDDPETLYEFHSTLEMLQFKLSLPSAFSMDNYVYLLKMIGTWDGLDKDPRHRHNTDVMVAVIAFLFPIASTPRPSIGLDSIDTLISYIGNHLSGDHALFFVLDDTVCNITELWAAITEYLSCGCPRSNTTEATLEVICGLYHWLVQRYQLRDPGWSEPYLSRDSRRPWFNEVILATIQALPVCPPYHSVLAMVKTRMLLSLIYRHNTIYERLKKGGVMAFAPEFHENLAERLRLLGGPTPDAEGTFVTMVPSLPANSNVAPTQSDWDESISFLSHPLLSESSLGVVLHPDPDFDFETCNDDVKKGAHYLNLLFIVSSRFTDAKAIVHAEFLEACSSQPLPYKVLDTLARHIAIPASNILLAHPTHRNRFAASVQALMKARTTTPAQTELWEHLVLESSILGDALKSAEPFSRLILAHGAQYNQSAMLVIKDALEDHVDVKMDLNEEIDEGLYSRQLYLLGHEAMKKMATSDVLIFFLRAEDVGLKSGASATVSRLAELNACVAVRNLGGTAGQEIAVELIKGFQPRKVSVKGPHTFTIGDTTTFKMYMAGGIFTQVRIPKFIEFKCLRESLKAPEYFITDLAKSNRAATLHAGFQALSVFQTQHKRLPRPRNSADATALVALAKQLDPEIDKKVVTELAYQASGNVPPLAAVVGAFVAQEVLKACSAKFHPMVRHMYFDSLESFPTVLPSEEGCQPSGSRYDAQIAVFGKTFHDKLANHRQFLFGAGAVCCEMLKNWSMMGREKQLEPVILVDLGRFEVEFAAVTVAKMNPDLKGKIVATRDVVGAETEDVYTEEFFHETSQRTGYGRPRFWWLPQDALTSTGQLFWSGHKRAPEPLVFNSDDPLHLQYIIAAANLPAFNYGDSMEMDSDHQKNTGKIIPVIVTTASLVAGLVCLELSKIIDGKIKLDEYKNGSVNLAVPSFGFSQPIAAVRNKYGTTEWTLWDRFEFTNDPTLRDVIDWFKTKHKLHVTMVSQGGVSMLWSSFIGAMRGCP</sequence>
<evidence type="ECO:0000259" key="4">
    <source>
        <dbReference type="SMART" id="SM00985"/>
    </source>
</evidence>
<dbReference type="Pfam" id="PF10585">
    <property type="entry name" value="UBA_E1_SCCH"/>
    <property type="match status" value="1"/>
</dbReference>
<dbReference type="Gene3D" id="3.40.50.12550">
    <property type="entry name" value="Ubiquitin-activating enzyme E1, inactive adenylation domain, subdomain 2"/>
    <property type="match status" value="1"/>
</dbReference>
<feature type="transmembrane region" description="Helical" evidence="3">
    <location>
        <begin position="133"/>
        <end position="151"/>
    </location>
</feature>
<evidence type="ECO:0000256" key="3">
    <source>
        <dbReference type="SAM" id="Phobius"/>
    </source>
</evidence>
<dbReference type="Pfam" id="PF16190">
    <property type="entry name" value="E1_FCCH"/>
    <property type="match status" value="1"/>
</dbReference>
<name>A0AAD7D0K9_MYCRO</name>
<dbReference type="GO" id="GO:0005737">
    <property type="term" value="C:cytoplasm"/>
    <property type="evidence" value="ECO:0007669"/>
    <property type="project" value="TreeGrafter"/>
</dbReference>
<dbReference type="InterPro" id="IPR018965">
    <property type="entry name" value="Ub-activating_enz_E1_C"/>
</dbReference>
<dbReference type="GO" id="GO:0005634">
    <property type="term" value="C:nucleus"/>
    <property type="evidence" value="ECO:0007669"/>
    <property type="project" value="TreeGrafter"/>
</dbReference>
<evidence type="ECO:0000313" key="5">
    <source>
        <dbReference type="EMBL" id="KAJ7672121.1"/>
    </source>
</evidence>
<keyword evidence="3" id="KW-0472">Membrane</keyword>
<feature type="domain" description="Ubiquitin-activating enzyme E1 C-terminal" evidence="4">
    <location>
        <begin position="1474"/>
        <end position="1555"/>
    </location>
</feature>
<reference evidence="5" key="1">
    <citation type="submission" date="2023-03" db="EMBL/GenBank/DDBJ databases">
        <title>Massive genome expansion in bonnet fungi (Mycena s.s.) driven by repeated elements and novel gene families across ecological guilds.</title>
        <authorList>
            <consortium name="Lawrence Berkeley National Laboratory"/>
            <person name="Harder C.B."/>
            <person name="Miyauchi S."/>
            <person name="Viragh M."/>
            <person name="Kuo A."/>
            <person name="Thoen E."/>
            <person name="Andreopoulos B."/>
            <person name="Lu D."/>
            <person name="Skrede I."/>
            <person name="Drula E."/>
            <person name="Henrissat B."/>
            <person name="Morin E."/>
            <person name="Kohler A."/>
            <person name="Barry K."/>
            <person name="LaButti K."/>
            <person name="Morin E."/>
            <person name="Salamov A."/>
            <person name="Lipzen A."/>
            <person name="Mereny Z."/>
            <person name="Hegedus B."/>
            <person name="Baldrian P."/>
            <person name="Stursova M."/>
            <person name="Weitz H."/>
            <person name="Taylor A."/>
            <person name="Grigoriev I.V."/>
            <person name="Nagy L.G."/>
            <person name="Martin F."/>
            <person name="Kauserud H."/>
        </authorList>
    </citation>
    <scope>NUCLEOTIDE SEQUENCE</scope>
    <source>
        <strain evidence="5">CBHHK067</strain>
    </source>
</reference>
<dbReference type="InterPro" id="IPR019572">
    <property type="entry name" value="UBA_E1_SCCH"/>
</dbReference>
<proteinExistence type="inferred from homology"/>
<dbReference type="InterPro" id="IPR045338">
    <property type="entry name" value="DUF6535"/>
</dbReference>
<dbReference type="GO" id="GO:0004839">
    <property type="term" value="F:ubiquitin activating enzyme activity"/>
    <property type="evidence" value="ECO:0007669"/>
    <property type="project" value="TreeGrafter"/>
</dbReference>
<dbReference type="EMBL" id="JARKIE010000168">
    <property type="protein sequence ID" value="KAJ7672121.1"/>
    <property type="molecule type" value="Genomic_DNA"/>
</dbReference>
<evidence type="ECO:0000256" key="1">
    <source>
        <dbReference type="ARBA" id="ARBA00005673"/>
    </source>
</evidence>
<dbReference type="Proteomes" id="UP001221757">
    <property type="component" value="Unassembled WGS sequence"/>
</dbReference>
<dbReference type="Pfam" id="PF09358">
    <property type="entry name" value="E1_UFD"/>
    <property type="match status" value="1"/>
</dbReference>
<dbReference type="PANTHER" id="PTHR10953:SF4">
    <property type="entry name" value="UBIQUITIN-ACTIVATING ENZYME E1 C-TERMINAL DOMAIN-CONTAINING PROTEIN"/>
    <property type="match status" value="1"/>
</dbReference>
<keyword evidence="6" id="KW-1185">Reference proteome</keyword>
<evidence type="ECO:0000256" key="2">
    <source>
        <dbReference type="ARBA" id="ARBA00043952"/>
    </source>
</evidence>
<dbReference type="InterPro" id="IPR032418">
    <property type="entry name" value="E1_FCCH"/>
</dbReference>
<dbReference type="GO" id="GO:0006974">
    <property type="term" value="P:DNA damage response"/>
    <property type="evidence" value="ECO:0007669"/>
    <property type="project" value="TreeGrafter"/>
</dbReference>
<keyword evidence="3" id="KW-1133">Transmembrane helix</keyword>
<dbReference type="GO" id="GO:0006511">
    <property type="term" value="P:ubiquitin-dependent protein catabolic process"/>
    <property type="evidence" value="ECO:0007669"/>
    <property type="project" value="TreeGrafter"/>
</dbReference>
<accession>A0AAD7D0K9</accession>
<comment type="similarity">
    <text evidence="1">Belongs to the ubiquitin-activating E1 family.</text>
</comment>
<dbReference type="InterPro" id="IPR032420">
    <property type="entry name" value="E1_4HB"/>
</dbReference>
<organism evidence="5 6">
    <name type="scientific">Mycena rosella</name>
    <name type="common">Pink bonnet</name>
    <name type="synonym">Agaricus rosellus</name>
    <dbReference type="NCBI Taxonomy" id="1033263"/>
    <lineage>
        <taxon>Eukaryota</taxon>
        <taxon>Fungi</taxon>
        <taxon>Dikarya</taxon>
        <taxon>Basidiomycota</taxon>
        <taxon>Agaricomycotina</taxon>
        <taxon>Agaricomycetes</taxon>
        <taxon>Agaricomycetidae</taxon>
        <taxon>Agaricales</taxon>
        <taxon>Marasmiineae</taxon>
        <taxon>Mycenaceae</taxon>
        <taxon>Mycena</taxon>
    </lineage>
</organism>
<dbReference type="InterPro" id="IPR035985">
    <property type="entry name" value="Ubiquitin-activating_enz"/>
</dbReference>
<feature type="transmembrane region" description="Helical" evidence="3">
    <location>
        <begin position="197"/>
        <end position="216"/>
    </location>
</feature>
<evidence type="ECO:0000313" key="6">
    <source>
        <dbReference type="Proteomes" id="UP001221757"/>
    </source>
</evidence>
<comment type="caution">
    <text evidence="5">The sequence shown here is derived from an EMBL/GenBank/DDBJ whole genome shotgun (WGS) entry which is preliminary data.</text>
</comment>
<dbReference type="PANTHER" id="PTHR10953">
    <property type="entry name" value="UBIQUITIN-ACTIVATING ENZYME E1"/>
    <property type="match status" value="1"/>
</dbReference>
<dbReference type="InterPro" id="IPR038252">
    <property type="entry name" value="UBA_E1_C_sf"/>
</dbReference>
<comment type="pathway">
    <text evidence="2">Protein modification.</text>
</comment>
<feature type="transmembrane region" description="Helical" evidence="3">
    <location>
        <begin position="223"/>
        <end position="246"/>
    </location>
</feature>